<organism evidence="4 5">
    <name type="scientific">Friedmanniomyces simplex</name>
    <dbReference type="NCBI Taxonomy" id="329884"/>
    <lineage>
        <taxon>Eukaryota</taxon>
        <taxon>Fungi</taxon>
        <taxon>Dikarya</taxon>
        <taxon>Ascomycota</taxon>
        <taxon>Pezizomycotina</taxon>
        <taxon>Dothideomycetes</taxon>
        <taxon>Dothideomycetidae</taxon>
        <taxon>Mycosphaerellales</taxon>
        <taxon>Teratosphaeriaceae</taxon>
        <taxon>Friedmanniomyces</taxon>
    </lineage>
</organism>
<comment type="caution">
    <text evidence="4">The sequence shown here is derived from an EMBL/GenBank/DDBJ whole genome shotgun (WGS) entry which is preliminary data.</text>
</comment>
<feature type="compositionally biased region" description="Gly residues" evidence="2">
    <location>
        <begin position="733"/>
        <end position="743"/>
    </location>
</feature>
<dbReference type="Pfam" id="PF20411">
    <property type="entry name" value="DUF6697"/>
    <property type="match status" value="1"/>
</dbReference>
<feature type="domain" description="DUF6697" evidence="3">
    <location>
        <begin position="276"/>
        <end position="524"/>
    </location>
</feature>
<sequence>MVLPYEAGALQDSNINTAPHDLNGGASHLPTQGPPIDPSVPRFNPTVPKFQPSGMDVALYAPPQPSIPPPSSHHYGLTEMERYTLDTNIRQASDIARLDYFAHRNRSEIELTNYKVERDLNELQSKLLQLRAEMRNDELTVVKRKTNLALEIAGPEKMLERHEPRIVAEVYIEHAELAEATAKKLREEVAKMFGGGERSAVDAGRMSIVVSVMRTNDEPSPERTAGPAEKSEPEVSTATPGKLVDSETQTEAWKPLAVRQMPPPPALNSPDTNKTTFTWEFLAKELRGSHWSPGFYFIRTASKIPSQTYWLLEHEWEPFLPSAPGQHGAKLSPLFNDQEFEPGQGPDVENYMDVPLFVRLERSGEYTYYGQYNQPRYSDKLDYDRVMETVPEKIRQRWADTLVQPDRPEWVTKALMEHFWPRPKYEGALPTDSAVASPTTAVEVEGEAGTVPLEKQVLRALTAYAEELKQWEKDAKMKVNHLSAKGIMEAFGKADADVEPGMRLWWEYLQCVGYKQEFYESLVQAQGIEQGKEKKRREMMARQGQMNAKGRAVTAEGNKHGCVKSVSGKAVPASTSGDTIRSTSAPTAEVPSYDYDSPVVHWYTPSEVAEPTTPTPNPPRSADTKEATPLTTRQSFDPISSSSENGKAKATVDKYGFPIVHHPYFDPVPAPTPQASSSKPDGESIGPTQFVYVNPPTGPKAKANGGMRKGDMEAAKRFQQTATKAGGKKVAGFGFGGGNGSGNGKPESKKKMQKQKQKQKQEREQREKQRKKQNGDTTSGRGIGKGQRREVDAFPEISEISGEQRQHLHVLSTRPSKPASRKSKKHGRKARAV</sequence>
<proteinExistence type="predicted"/>
<feature type="coiled-coil region" evidence="1">
    <location>
        <begin position="113"/>
        <end position="140"/>
    </location>
</feature>
<feature type="compositionally biased region" description="Polar residues" evidence="2">
    <location>
        <begin position="573"/>
        <end position="586"/>
    </location>
</feature>
<feature type="region of interest" description="Disordered" evidence="2">
    <location>
        <begin position="567"/>
        <end position="592"/>
    </location>
</feature>
<feature type="region of interest" description="Disordered" evidence="2">
    <location>
        <begin position="13"/>
        <end position="37"/>
    </location>
</feature>
<feature type="region of interest" description="Disordered" evidence="2">
    <location>
        <begin position="214"/>
        <end position="247"/>
    </location>
</feature>
<feature type="region of interest" description="Disordered" evidence="2">
    <location>
        <begin position="607"/>
        <end position="648"/>
    </location>
</feature>
<evidence type="ECO:0000259" key="3">
    <source>
        <dbReference type="Pfam" id="PF20411"/>
    </source>
</evidence>
<gene>
    <name evidence="4" type="ORF">B0A55_02158</name>
</gene>
<feature type="compositionally biased region" description="Basic residues" evidence="2">
    <location>
        <begin position="819"/>
        <end position="833"/>
    </location>
</feature>
<dbReference type="InterPro" id="IPR046520">
    <property type="entry name" value="DUF6697"/>
</dbReference>
<keyword evidence="5" id="KW-1185">Reference proteome</keyword>
<evidence type="ECO:0000313" key="5">
    <source>
        <dbReference type="Proteomes" id="UP000309340"/>
    </source>
</evidence>
<dbReference type="OrthoDB" id="5427977at2759"/>
<protein>
    <recommendedName>
        <fullName evidence="3">DUF6697 domain-containing protein</fullName>
    </recommendedName>
</protein>
<reference evidence="4 5" key="1">
    <citation type="submission" date="2017-03" db="EMBL/GenBank/DDBJ databases">
        <title>Genomes of endolithic fungi from Antarctica.</title>
        <authorList>
            <person name="Coleine C."/>
            <person name="Masonjones S."/>
            <person name="Stajich J.E."/>
        </authorList>
    </citation>
    <scope>NUCLEOTIDE SEQUENCE [LARGE SCALE GENOMIC DNA]</scope>
    <source>
        <strain evidence="4 5">CCFEE 5184</strain>
    </source>
</reference>
<dbReference type="EMBL" id="NAJQ01000045">
    <property type="protein sequence ID" value="TKA81793.1"/>
    <property type="molecule type" value="Genomic_DNA"/>
</dbReference>
<name>A0A4U0Y191_9PEZI</name>
<accession>A0A4U0Y191</accession>
<dbReference type="Proteomes" id="UP000309340">
    <property type="component" value="Unassembled WGS sequence"/>
</dbReference>
<dbReference type="AlphaFoldDB" id="A0A4U0Y191"/>
<keyword evidence="1" id="KW-0175">Coiled coil</keyword>
<evidence type="ECO:0000313" key="4">
    <source>
        <dbReference type="EMBL" id="TKA81793.1"/>
    </source>
</evidence>
<evidence type="ECO:0000256" key="2">
    <source>
        <dbReference type="SAM" id="MobiDB-lite"/>
    </source>
</evidence>
<feature type="compositionally biased region" description="Polar residues" evidence="2">
    <location>
        <begin position="629"/>
        <end position="645"/>
    </location>
</feature>
<feature type="region of interest" description="Disordered" evidence="2">
    <location>
        <begin position="665"/>
        <end position="833"/>
    </location>
</feature>
<evidence type="ECO:0000256" key="1">
    <source>
        <dbReference type="SAM" id="Coils"/>
    </source>
</evidence>